<dbReference type="EMBL" id="FPHH01000061">
    <property type="protein sequence ID" value="SFV61250.1"/>
    <property type="molecule type" value="Genomic_DNA"/>
</dbReference>
<feature type="transmembrane region" description="Helical" evidence="1">
    <location>
        <begin position="6"/>
        <end position="27"/>
    </location>
</feature>
<proteinExistence type="predicted"/>
<dbReference type="AlphaFoldDB" id="A0A1W1C5W7"/>
<dbReference type="InterPro" id="IPR012902">
    <property type="entry name" value="N_methyl_site"/>
</dbReference>
<name>A0A1W1C5W7_9ZZZZ</name>
<keyword evidence="1" id="KW-0812">Transmembrane</keyword>
<gene>
    <name evidence="2" type="ORF">MNB_SM-5-1409</name>
</gene>
<organism evidence="2">
    <name type="scientific">hydrothermal vent metagenome</name>
    <dbReference type="NCBI Taxonomy" id="652676"/>
    <lineage>
        <taxon>unclassified sequences</taxon>
        <taxon>metagenomes</taxon>
        <taxon>ecological metagenomes</taxon>
    </lineage>
</organism>
<dbReference type="Pfam" id="PF07963">
    <property type="entry name" value="N_methyl"/>
    <property type="match status" value="1"/>
</dbReference>
<evidence type="ECO:0000256" key="1">
    <source>
        <dbReference type="SAM" id="Phobius"/>
    </source>
</evidence>
<dbReference type="NCBIfam" id="TIGR02532">
    <property type="entry name" value="IV_pilin_GFxxxE"/>
    <property type="match status" value="1"/>
</dbReference>
<reference evidence="2" key="1">
    <citation type="submission" date="2016-10" db="EMBL/GenBank/DDBJ databases">
        <authorList>
            <person name="de Groot N.N."/>
        </authorList>
    </citation>
    <scope>NUCLEOTIDE SEQUENCE</scope>
</reference>
<evidence type="ECO:0000313" key="2">
    <source>
        <dbReference type="EMBL" id="SFV61250.1"/>
    </source>
</evidence>
<keyword evidence="1" id="KW-1133">Transmembrane helix</keyword>
<protein>
    <recommendedName>
        <fullName evidence="3">Type II secretion system protein</fullName>
    </recommendedName>
</protein>
<sequence length="217" mass="24050">MVKKRYAFTMIELIFAIVIIAIAVISLPTMTQATGKGIENNLVQEAIFASAAKLDEITSYRWDENSTEDGSVLSRVIWTNDNDCNASSNPNLRQGHIKETLHRRCLDDNYSIVQPTTPLGMETDDNGTYDDIDDFNDISAPLYIDTSGSVGTAAGYKTPYSMDINISYAGFGVITTDSQNIKEINITIIDPDTNLTTLKVHTYSANIGEIDYYHRSL</sequence>
<accession>A0A1W1C5W7</accession>
<evidence type="ECO:0008006" key="3">
    <source>
        <dbReference type="Google" id="ProtNLM"/>
    </source>
</evidence>
<keyword evidence="1" id="KW-0472">Membrane</keyword>